<dbReference type="CDD" id="cd13530">
    <property type="entry name" value="PBP2_peptides_like"/>
    <property type="match status" value="1"/>
</dbReference>
<dbReference type="RefSeq" id="WP_184025366.1">
    <property type="nucleotide sequence ID" value="NZ_JACHFN010000002.1"/>
</dbReference>
<evidence type="ECO:0000313" key="5">
    <source>
        <dbReference type="Proteomes" id="UP000525389"/>
    </source>
</evidence>
<evidence type="ECO:0000256" key="2">
    <source>
        <dbReference type="SAM" id="SignalP"/>
    </source>
</evidence>
<evidence type="ECO:0000313" key="4">
    <source>
        <dbReference type="EMBL" id="MBB5233207.1"/>
    </source>
</evidence>
<evidence type="ECO:0000259" key="3">
    <source>
        <dbReference type="SMART" id="SM00062"/>
    </source>
</evidence>
<reference evidence="4 5" key="1">
    <citation type="submission" date="2020-08" db="EMBL/GenBank/DDBJ databases">
        <title>Genomic Encyclopedia of Type Strains, Phase IV (KMG-IV): sequencing the most valuable type-strain genomes for metagenomic binning, comparative biology and taxonomic classification.</title>
        <authorList>
            <person name="Goeker M."/>
        </authorList>
    </citation>
    <scope>NUCLEOTIDE SEQUENCE [LARGE SCALE GENOMIC DNA]</scope>
    <source>
        <strain evidence="4 5">DSM 101791</strain>
    </source>
</reference>
<dbReference type="SUPFAM" id="SSF53850">
    <property type="entry name" value="Periplasmic binding protein-like II"/>
    <property type="match status" value="1"/>
</dbReference>
<dbReference type="AlphaFoldDB" id="A0A7W8GCT3"/>
<dbReference type="InterPro" id="IPR001638">
    <property type="entry name" value="Solute-binding_3/MltF_N"/>
</dbReference>
<dbReference type="EMBL" id="JACHFN010000002">
    <property type="protein sequence ID" value="MBB5233207.1"/>
    <property type="molecule type" value="Genomic_DNA"/>
</dbReference>
<dbReference type="Proteomes" id="UP000525389">
    <property type="component" value="Unassembled WGS sequence"/>
</dbReference>
<dbReference type="Gene3D" id="3.40.190.10">
    <property type="entry name" value="Periplasmic binding protein-like II"/>
    <property type="match status" value="2"/>
</dbReference>
<comment type="caution">
    <text evidence="4">The sequence shown here is derived from an EMBL/GenBank/DDBJ whole genome shotgun (WGS) entry which is preliminary data.</text>
</comment>
<gene>
    <name evidence="4" type="ORF">HNQ09_000624</name>
</gene>
<keyword evidence="1 2" id="KW-0732">Signal</keyword>
<dbReference type="Pfam" id="PF00497">
    <property type="entry name" value="SBP_bac_3"/>
    <property type="match status" value="1"/>
</dbReference>
<dbReference type="SMART" id="SM00062">
    <property type="entry name" value="PBPb"/>
    <property type="match status" value="1"/>
</dbReference>
<feature type="chain" id="PRO_5030686180" evidence="2">
    <location>
        <begin position="26"/>
        <end position="258"/>
    </location>
</feature>
<accession>A0A7W8GCT3</accession>
<protein>
    <submittedName>
        <fullName evidence="4">Polar amino acid transport system substrate-binding protein</fullName>
    </submittedName>
</protein>
<keyword evidence="5" id="KW-1185">Reference proteome</keyword>
<organism evidence="4 5">
    <name type="scientific">Deinococcus budaensis</name>
    <dbReference type="NCBI Taxonomy" id="1665626"/>
    <lineage>
        <taxon>Bacteria</taxon>
        <taxon>Thermotogati</taxon>
        <taxon>Deinococcota</taxon>
        <taxon>Deinococci</taxon>
        <taxon>Deinococcales</taxon>
        <taxon>Deinococcaceae</taxon>
        <taxon>Deinococcus</taxon>
    </lineage>
</organism>
<feature type="signal peptide" evidence="2">
    <location>
        <begin position="1"/>
        <end position="25"/>
    </location>
</feature>
<proteinExistence type="predicted"/>
<evidence type="ECO:0000256" key="1">
    <source>
        <dbReference type="ARBA" id="ARBA00022729"/>
    </source>
</evidence>
<dbReference type="PANTHER" id="PTHR35936">
    <property type="entry name" value="MEMBRANE-BOUND LYTIC MUREIN TRANSGLYCOSYLASE F"/>
    <property type="match status" value="1"/>
</dbReference>
<name>A0A7W8GCT3_9DEIO</name>
<feature type="domain" description="Solute-binding protein family 3/N-terminal" evidence="3">
    <location>
        <begin position="36"/>
        <end position="253"/>
    </location>
</feature>
<sequence>MTRSRTLPLLTATLIALLAAPHAGARTFAQIKASGVLRVATPGDLPPFTMHEAGRFRGYEPELLEAVAAGLGVRVEFRMAPASDLIKLLQDDQVDVAIGGLGITSTRENKVDFTVPTACAGVSVVSFDPKLQKHTDLVGKTIGVPSGSIMHSYVQKLPFEKKVNIYPSTGDVIYAVISKAVDATFAYTVMAPAAKRMFPKATFSFGPELWSVPLGMMVREDNTSTRAALNTGITRYLQTNSYAFLTAKHFSKDVRCKS</sequence>